<dbReference type="Gene3D" id="3.40.710.10">
    <property type="entry name" value="DD-peptidase/beta-lactamase superfamily"/>
    <property type="match status" value="1"/>
</dbReference>
<gene>
    <name evidence="2" type="ORF">FZC78_20145</name>
</gene>
<dbReference type="Proteomes" id="UP000322267">
    <property type="component" value="Unassembled WGS sequence"/>
</dbReference>
<dbReference type="InterPro" id="IPR012338">
    <property type="entry name" value="Beta-lactam/transpept-like"/>
</dbReference>
<dbReference type="EMBL" id="VTEI01000015">
    <property type="protein sequence ID" value="TYS14154.1"/>
    <property type="molecule type" value="Genomic_DNA"/>
</dbReference>
<evidence type="ECO:0000313" key="2">
    <source>
        <dbReference type="EMBL" id="TYS14154.1"/>
    </source>
</evidence>
<dbReference type="OrthoDB" id="9797709at2"/>
<protein>
    <submittedName>
        <fullName evidence="2">Beta-lactamase family protein</fullName>
    </submittedName>
</protein>
<dbReference type="InterPro" id="IPR050491">
    <property type="entry name" value="AmpC-like"/>
</dbReference>
<dbReference type="PANTHER" id="PTHR46825:SF12">
    <property type="entry name" value="PENICILLIN-BINDING PROTEIN 4"/>
    <property type="match status" value="1"/>
</dbReference>
<name>A0A5D4NK62_9BACI</name>
<dbReference type="SUPFAM" id="SSF56601">
    <property type="entry name" value="beta-lactamase/transpeptidase-like"/>
    <property type="match status" value="1"/>
</dbReference>
<dbReference type="InterPro" id="IPR001466">
    <property type="entry name" value="Beta-lactam-related"/>
</dbReference>
<dbReference type="Pfam" id="PF00144">
    <property type="entry name" value="Beta-lactamase"/>
    <property type="match status" value="1"/>
</dbReference>
<comment type="caution">
    <text evidence="2">The sequence shown here is derived from an EMBL/GenBank/DDBJ whole genome shotgun (WGS) entry which is preliminary data.</text>
</comment>
<dbReference type="PANTHER" id="PTHR46825">
    <property type="entry name" value="D-ALANYL-D-ALANINE-CARBOXYPEPTIDASE/ENDOPEPTIDASE AMPH"/>
    <property type="match status" value="1"/>
</dbReference>
<feature type="domain" description="Beta-lactamase-related" evidence="1">
    <location>
        <begin position="8"/>
        <end position="326"/>
    </location>
</feature>
<evidence type="ECO:0000313" key="3">
    <source>
        <dbReference type="Proteomes" id="UP000322267"/>
    </source>
</evidence>
<dbReference type="RefSeq" id="WP_148941893.1">
    <property type="nucleotide sequence ID" value="NZ_VTEI01000015.1"/>
</dbReference>
<accession>A0A5D4NK62</accession>
<reference evidence="2 3" key="1">
    <citation type="submission" date="2019-08" db="EMBL/GenBank/DDBJ databases">
        <title>Bacillus genomes from the desert of Cuatro Cienegas, Coahuila.</title>
        <authorList>
            <person name="Olmedo-Alvarez G."/>
        </authorList>
    </citation>
    <scope>NUCLEOTIDE SEQUENCE [LARGE SCALE GENOMIC DNA]</scope>
    <source>
        <strain evidence="2 3">CH34_1T</strain>
    </source>
</reference>
<sequence length="345" mass="38872">MKVKNIKIEERMEHYNVNGLSIALFEEGQISVIDNYGLLEVNSDRKVSDDTIYSACSISKFLTGMVVIKLLEERYLDLDENVNDRLVTWKVPENEYTQNKKVTLRNLLSHQSGIKDPEGSFSKLNSNIAVPSIVELLEGKSHYCNVPIAVQFEPEREFHYSDAGYCIIQQLIEDVMKKPFYRVADEYIFKPLGMESSFLNLTRIERKKKELSCGHNKMGELVEGKYPIYPYPAASGLWTTSLNLTLLVLELMNALKGESKIGISKSSAQEMISSQRGKSWTGLGVFLDGSEKELEITSMGWGVGFQCMMVAYPHKEKGAVIMTNAELGVHQLEGIIGEIYKSLVS</sequence>
<proteinExistence type="predicted"/>
<organism evidence="2 3">
    <name type="scientific">Rossellomorea vietnamensis</name>
    <dbReference type="NCBI Taxonomy" id="218284"/>
    <lineage>
        <taxon>Bacteria</taxon>
        <taxon>Bacillati</taxon>
        <taxon>Bacillota</taxon>
        <taxon>Bacilli</taxon>
        <taxon>Bacillales</taxon>
        <taxon>Bacillaceae</taxon>
        <taxon>Rossellomorea</taxon>
    </lineage>
</organism>
<evidence type="ECO:0000259" key="1">
    <source>
        <dbReference type="Pfam" id="PF00144"/>
    </source>
</evidence>
<dbReference type="AlphaFoldDB" id="A0A5D4NK62"/>